<reference evidence="1" key="1">
    <citation type="journal article" date="2015" name="Nature">
        <title>Complex archaea that bridge the gap between prokaryotes and eukaryotes.</title>
        <authorList>
            <person name="Spang A."/>
            <person name="Saw J.H."/>
            <person name="Jorgensen S.L."/>
            <person name="Zaremba-Niedzwiedzka K."/>
            <person name="Martijn J."/>
            <person name="Lind A.E."/>
            <person name="van Eijk R."/>
            <person name="Schleper C."/>
            <person name="Guy L."/>
            <person name="Ettema T.J."/>
        </authorList>
    </citation>
    <scope>NUCLEOTIDE SEQUENCE</scope>
</reference>
<proteinExistence type="predicted"/>
<sequence>MRIAFDFDGTLTLDEDRMVPLARSLMAQGHKMFLLSVVQNPEEAERKAQFLFDNGLSDFTPSFVQAYGEGDYKECAEIKPQRCRDLGIDVFFEDNDIVIKGVHSISPDTVIVKPSKGSA</sequence>
<dbReference type="CDD" id="cd01427">
    <property type="entry name" value="HAD_like"/>
    <property type="match status" value="1"/>
</dbReference>
<gene>
    <name evidence="1" type="ORF">LCGC14_3125860</name>
</gene>
<name>A0A0F8WPX4_9ZZZZ</name>
<dbReference type="InterPro" id="IPR036412">
    <property type="entry name" value="HAD-like_sf"/>
</dbReference>
<dbReference type="SUPFAM" id="SSF56784">
    <property type="entry name" value="HAD-like"/>
    <property type="match status" value="1"/>
</dbReference>
<dbReference type="AlphaFoldDB" id="A0A0F8WPX4"/>
<dbReference type="EMBL" id="LAZR01068066">
    <property type="protein sequence ID" value="KKK50355.1"/>
    <property type="molecule type" value="Genomic_DNA"/>
</dbReference>
<organism evidence="1">
    <name type="scientific">marine sediment metagenome</name>
    <dbReference type="NCBI Taxonomy" id="412755"/>
    <lineage>
        <taxon>unclassified sequences</taxon>
        <taxon>metagenomes</taxon>
        <taxon>ecological metagenomes</taxon>
    </lineage>
</organism>
<evidence type="ECO:0000313" key="1">
    <source>
        <dbReference type="EMBL" id="KKK50355.1"/>
    </source>
</evidence>
<protein>
    <submittedName>
        <fullName evidence="1">Uncharacterized protein</fullName>
    </submittedName>
</protein>
<accession>A0A0F8WPX4</accession>
<comment type="caution">
    <text evidence="1">The sequence shown here is derived from an EMBL/GenBank/DDBJ whole genome shotgun (WGS) entry which is preliminary data.</text>
</comment>